<gene>
    <name evidence="2" type="ORF">K490DRAFT_56346</name>
</gene>
<feature type="compositionally biased region" description="Basic and acidic residues" evidence="1">
    <location>
        <begin position="93"/>
        <end position="105"/>
    </location>
</feature>
<feature type="compositionally biased region" description="Basic and acidic residues" evidence="1">
    <location>
        <begin position="219"/>
        <end position="228"/>
    </location>
</feature>
<feature type="compositionally biased region" description="Basic and acidic residues" evidence="1">
    <location>
        <begin position="257"/>
        <end position="267"/>
    </location>
</feature>
<evidence type="ECO:0000256" key="1">
    <source>
        <dbReference type="SAM" id="MobiDB-lite"/>
    </source>
</evidence>
<feature type="region of interest" description="Disordered" evidence="1">
    <location>
        <begin position="1"/>
        <end position="323"/>
    </location>
</feature>
<comment type="caution">
    <text evidence="2">The sequence shown here is derived from an EMBL/GenBank/DDBJ whole genome shotgun (WGS) entry which is preliminary data.</text>
</comment>
<feature type="compositionally biased region" description="Acidic residues" evidence="1">
    <location>
        <begin position="165"/>
        <end position="177"/>
    </location>
</feature>
<feature type="compositionally biased region" description="Low complexity" evidence="1">
    <location>
        <begin position="1"/>
        <end position="15"/>
    </location>
</feature>
<feature type="region of interest" description="Disordered" evidence="1">
    <location>
        <begin position="407"/>
        <end position="445"/>
    </location>
</feature>
<feature type="compositionally biased region" description="Basic and acidic residues" evidence="1">
    <location>
        <begin position="418"/>
        <end position="428"/>
    </location>
</feature>
<accession>A0A9P4HXM1</accession>
<dbReference type="EMBL" id="ML978717">
    <property type="protein sequence ID" value="KAF2088346.1"/>
    <property type="molecule type" value="Genomic_DNA"/>
</dbReference>
<name>A0A9P4HXM1_9PEZI</name>
<feature type="compositionally biased region" description="Basic residues" evidence="1">
    <location>
        <begin position="83"/>
        <end position="92"/>
    </location>
</feature>
<organism evidence="2 3">
    <name type="scientific">Saccharata proteae CBS 121410</name>
    <dbReference type="NCBI Taxonomy" id="1314787"/>
    <lineage>
        <taxon>Eukaryota</taxon>
        <taxon>Fungi</taxon>
        <taxon>Dikarya</taxon>
        <taxon>Ascomycota</taxon>
        <taxon>Pezizomycotina</taxon>
        <taxon>Dothideomycetes</taxon>
        <taxon>Dothideomycetes incertae sedis</taxon>
        <taxon>Botryosphaeriales</taxon>
        <taxon>Saccharataceae</taxon>
        <taxon>Saccharata</taxon>
    </lineage>
</organism>
<proteinExistence type="predicted"/>
<keyword evidence="3" id="KW-1185">Reference proteome</keyword>
<evidence type="ECO:0000313" key="2">
    <source>
        <dbReference type="EMBL" id="KAF2088346.1"/>
    </source>
</evidence>
<reference evidence="2" key="1">
    <citation type="journal article" date="2020" name="Stud. Mycol.">
        <title>101 Dothideomycetes genomes: a test case for predicting lifestyles and emergence of pathogens.</title>
        <authorList>
            <person name="Haridas S."/>
            <person name="Albert R."/>
            <person name="Binder M."/>
            <person name="Bloem J."/>
            <person name="Labutti K."/>
            <person name="Salamov A."/>
            <person name="Andreopoulos B."/>
            <person name="Baker S."/>
            <person name="Barry K."/>
            <person name="Bills G."/>
            <person name="Bluhm B."/>
            <person name="Cannon C."/>
            <person name="Castanera R."/>
            <person name="Culley D."/>
            <person name="Daum C."/>
            <person name="Ezra D."/>
            <person name="Gonzalez J."/>
            <person name="Henrissat B."/>
            <person name="Kuo A."/>
            <person name="Liang C."/>
            <person name="Lipzen A."/>
            <person name="Lutzoni F."/>
            <person name="Magnuson J."/>
            <person name="Mondo S."/>
            <person name="Nolan M."/>
            <person name="Ohm R."/>
            <person name="Pangilinan J."/>
            <person name="Park H.-J."/>
            <person name="Ramirez L."/>
            <person name="Alfaro M."/>
            <person name="Sun H."/>
            <person name="Tritt A."/>
            <person name="Yoshinaga Y."/>
            <person name="Zwiers L.-H."/>
            <person name="Turgeon B."/>
            <person name="Goodwin S."/>
            <person name="Spatafora J."/>
            <person name="Crous P."/>
            <person name="Grigoriev I."/>
        </authorList>
    </citation>
    <scope>NUCLEOTIDE SEQUENCE</scope>
    <source>
        <strain evidence="2">CBS 121410</strain>
    </source>
</reference>
<sequence>MQLSHTTTTTSKSPSQHPPTTAPLIIRAVSPDTDKSATPSQQSQMDNKDDSTDNGLQRKKSLWEIIKPTLSRSEGAAPYSYLKARKIRKGKRPEKPLRSSRKDTLVNDGEYGLDVEDSAPVTAAEDQEDSREQDDGTKLTSQGPVGGVRGVQHQQRKDANTLAPQEDEIRPDDDYEGDVSSAESSAAVEDATSASNSPATSDIIRRWSDWQKSMPWHRGTSDRRRSSTEVDSPGPLDRPASPARSASGRIINKGKQRAVDVPREEAVPPRPHRTHPMTPALAKWLDRPGPSNWQEYIGPGTTEPLLDRSTHGDSPYPRPLYKQNAEWEKARADYLRPGRSNHGCYHPGGNCAFTGSVVIREEDSEPRLRFAATPKRDWWVSGSDKGGGEKSRFSRWLRGSWDRIRGRKEQKGGVFSKSEGEEVRRGDTDGETGSGGGDAGGAQTI</sequence>
<feature type="compositionally biased region" description="Low complexity" evidence="1">
    <location>
        <begin position="178"/>
        <end position="195"/>
    </location>
</feature>
<dbReference type="AlphaFoldDB" id="A0A9P4HXM1"/>
<feature type="compositionally biased region" description="Gly residues" evidence="1">
    <location>
        <begin position="432"/>
        <end position="445"/>
    </location>
</feature>
<protein>
    <submittedName>
        <fullName evidence="2">Uncharacterized protein</fullName>
    </submittedName>
</protein>
<feature type="compositionally biased region" description="Polar residues" evidence="1">
    <location>
        <begin position="36"/>
        <end position="45"/>
    </location>
</feature>
<dbReference type="Proteomes" id="UP000799776">
    <property type="component" value="Unassembled WGS sequence"/>
</dbReference>
<evidence type="ECO:0000313" key="3">
    <source>
        <dbReference type="Proteomes" id="UP000799776"/>
    </source>
</evidence>